<dbReference type="Gene3D" id="3.90.220.20">
    <property type="entry name" value="DNA methylase specificity domains"/>
    <property type="match status" value="2"/>
</dbReference>
<sequence>MSWEQVISNEVLDIRDGTHDSPKYIDMGYPLITSKNLKQGIIDFSDVSLISEDDYVAINKRSKVDKGDILYSMIGSIGNYALVDEEPNYAIKNVALFKFNDTRLHNKYFLHLLNSFVINRQIEKAMKGGTQKFVSLKILRNLKIPLPPLDQQKQIAKILDTADGYRQKTKALIEKYDALTQSLFLDMFGDPVTNPKGWEQLAMEQIVSEKCPMAYGIVQPGEDLEEGIPVVRPVDFTMKTLKSNGLKKVAIEIANQFDRTKLQGGELLVTVRGTIGLVAIADKELKGANVTRGVVPIWLDNSSNCTLEYLYYLFSNNRFRTFVDGKAKGATLRGLNLKDLRAMLIICPDLQLQKIFTERVKSIEAQKALVQQEFDKADYLFNSLLQKAFKGKLTN</sequence>
<feature type="domain" description="Type I restriction modification DNA specificity" evidence="4">
    <location>
        <begin position="228"/>
        <end position="372"/>
    </location>
</feature>
<dbReference type="CDD" id="cd17256">
    <property type="entry name" value="RMtype1_S_EcoJA65PI-TRD1-CR1_like"/>
    <property type="match status" value="1"/>
</dbReference>
<keyword evidence="5" id="KW-0540">Nuclease</keyword>
<name>A0ABP9BZF8_9FLAO</name>
<evidence type="ECO:0000256" key="3">
    <source>
        <dbReference type="ARBA" id="ARBA00023125"/>
    </source>
</evidence>
<dbReference type="PANTHER" id="PTHR30408">
    <property type="entry name" value="TYPE-1 RESTRICTION ENZYME ECOKI SPECIFICITY PROTEIN"/>
    <property type="match status" value="1"/>
</dbReference>
<dbReference type="GO" id="GO:0004519">
    <property type="term" value="F:endonuclease activity"/>
    <property type="evidence" value="ECO:0007669"/>
    <property type="project" value="UniProtKB-KW"/>
</dbReference>
<keyword evidence="3" id="KW-0238">DNA-binding</keyword>
<evidence type="ECO:0000313" key="5">
    <source>
        <dbReference type="EMBL" id="GAA4801847.1"/>
    </source>
</evidence>
<dbReference type="SUPFAM" id="SSF116734">
    <property type="entry name" value="DNA methylase specificity domain"/>
    <property type="match status" value="2"/>
</dbReference>
<protein>
    <submittedName>
        <fullName evidence="5">Restriction endonuclease subunit S</fullName>
    </submittedName>
</protein>
<keyword evidence="6" id="KW-1185">Reference proteome</keyword>
<dbReference type="InterPro" id="IPR044946">
    <property type="entry name" value="Restrct_endonuc_typeI_TRD_sf"/>
</dbReference>
<dbReference type="RefSeq" id="WP_345275332.1">
    <property type="nucleotide sequence ID" value="NZ_BAABJW010000001.1"/>
</dbReference>
<dbReference type="InterPro" id="IPR000055">
    <property type="entry name" value="Restrct_endonuc_typeI_TRD"/>
</dbReference>
<evidence type="ECO:0000259" key="4">
    <source>
        <dbReference type="Pfam" id="PF01420"/>
    </source>
</evidence>
<gene>
    <name evidence="5" type="ORF">GCM10023330_04780</name>
</gene>
<comment type="caution">
    <text evidence="5">The sequence shown here is derived from an EMBL/GenBank/DDBJ whole genome shotgun (WGS) entry which is preliminary data.</text>
</comment>
<organism evidence="5 6">
    <name type="scientific">Litoribaculum gwangyangense</name>
    <dbReference type="NCBI Taxonomy" id="1130722"/>
    <lineage>
        <taxon>Bacteria</taxon>
        <taxon>Pseudomonadati</taxon>
        <taxon>Bacteroidota</taxon>
        <taxon>Flavobacteriia</taxon>
        <taxon>Flavobacteriales</taxon>
        <taxon>Flavobacteriaceae</taxon>
        <taxon>Litoribaculum</taxon>
    </lineage>
</organism>
<dbReference type="CDD" id="cd17246">
    <property type="entry name" value="RMtype1_S_SonII-TRD2-CR2_like"/>
    <property type="match status" value="1"/>
</dbReference>
<keyword evidence="5" id="KW-0255">Endonuclease</keyword>
<evidence type="ECO:0000256" key="2">
    <source>
        <dbReference type="ARBA" id="ARBA00022747"/>
    </source>
</evidence>
<dbReference type="InterPro" id="IPR052021">
    <property type="entry name" value="Type-I_RS_S_subunit"/>
</dbReference>
<evidence type="ECO:0000256" key="1">
    <source>
        <dbReference type="ARBA" id="ARBA00010923"/>
    </source>
</evidence>
<keyword evidence="2" id="KW-0680">Restriction system</keyword>
<accession>A0ABP9BZF8</accession>
<dbReference type="Proteomes" id="UP001501433">
    <property type="component" value="Unassembled WGS sequence"/>
</dbReference>
<feature type="domain" description="Type I restriction modification DNA specificity" evidence="4">
    <location>
        <begin position="3"/>
        <end position="164"/>
    </location>
</feature>
<evidence type="ECO:0000313" key="6">
    <source>
        <dbReference type="Proteomes" id="UP001501433"/>
    </source>
</evidence>
<keyword evidence="5" id="KW-0378">Hydrolase</keyword>
<proteinExistence type="inferred from homology"/>
<dbReference type="Pfam" id="PF01420">
    <property type="entry name" value="Methylase_S"/>
    <property type="match status" value="2"/>
</dbReference>
<dbReference type="EMBL" id="BAABJW010000001">
    <property type="protein sequence ID" value="GAA4801847.1"/>
    <property type="molecule type" value="Genomic_DNA"/>
</dbReference>
<dbReference type="PANTHER" id="PTHR30408:SF12">
    <property type="entry name" value="TYPE I RESTRICTION ENZYME MJAVIII SPECIFICITY SUBUNIT"/>
    <property type="match status" value="1"/>
</dbReference>
<reference evidence="6" key="1">
    <citation type="journal article" date="2019" name="Int. J. Syst. Evol. Microbiol.">
        <title>The Global Catalogue of Microorganisms (GCM) 10K type strain sequencing project: providing services to taxonomists for standard genome sequencing and annotation.</title>
        <authorList>
            <consortium name="The Broad Institute Genomics Platform"/>
            <consortium name="The Broad Institute Genome Sequencing Center for Infectious Disease"/>
            <person name="Wu L."/>
            <person name="Ma J."/>
        </authorList>
    </citation>
    <scope>NUCLEOTIDE SEQUENCE [LARGE SCALE GENOMIC DNA]</scope>
    <source>
        <strain evidence="6">JCM 18325</strain>
    </source>
</reference>
<comment type="similarity">
    <text evidence="1">Belongs to the type-I restriction system S methylase family.</text>
</comment>